<dbReference type="Pfam" id="PF02613">
    <property type="entry name" value="Nitrate_red_del"/>
    <property type="match status" value="1"/>
</dbReference>
<dbReference type="SUPFAM" id="SSF89155">
    <property type="entry name" value="TorD-like"/>
    <property type="match status" value="1"/>
</dbReference>
<dbReference type="EC" id="1.7.99.4" evidence="2"/>
<dbReference type="Gene3D" id="1.10.3480.10">
    <property type="entry name" value="TorD-like"/>
    <property type="match status" value="1"/>
</dbReference>
<keyword evidence="3" id="KW-1185">Reference proteome</keyword>
<gene>
    <name evidence="2" type="primary">narX_1</name>
    <name evidence="2" type="ORF">NCTC11923_02485</name>
</gene>
<dbReference type="STRING" id="1278298.GCA_000428685_00975"/>
<dbReference type="Proteomes" id="UP000276899">
    <property type="component" value="Chromosome"/>
</dbReference>
<dbReference type="InterPro" id="IPR003765">
    <property type="entry name" value="NO3_reductase_chaperone_NarJ"/>
</dbReference>
<dbReference type="AlphaFoldDB" id="A0A448KFQ9"/>
<dbReference type="GO" id="GO:0016530">
    <property type="term" value="F:metallochaperone activity"/>
    <property type="evidence" value="ECO:0007669"/>
    <property type="project" value="TreeGrafter"/>
</dbReference>
<dbReference type="KEGG" id="asla:NCTC11923_02485"/>
<reference evidence="2 3" key="1">
    <citation type="submission" date="2018-12" db="EMBL/GenBank/DDBJ databases">
        <authorList>
            <consortium name="Pathogen Informatics"/>
        </authorList>
    </citation>
    <scope>NUCLEOTIDE SEQUENCE [LARGE SCALE GENOMIC DNA]</scope>
    <source>
        <strain evidence="2 3">NCTC11923</strain>
    </source>
</reference>
<keyword evidence="2" id="KW-0560">Oxidoreductase</keyword>
<dbReference type="InterPro" id="IPR036411">
    <property type="entry name" value="TorD-like_sf"/>
</dbReference>
<proteinExistence type="predicted"/>
<dbReference type="GO" id="GO:0042128">
    <property type="term" value="P:nitrate assimilation"/>
    <property type="evidence" value="ECO:0007669"/>
    <property type="project" value="UniProtKB-KW"/>
</dbReference>
<sequence length="245" mass="26277">MVSFIRAPRVLEPPAQVDLEPAQRATVHMAASLLLDYPDEGTLGPRLDAVEAELAGPAGLPAAVALPLEEFVAIARERGERTMAEHYVETFDRRRRCCLYLTYYAVGDTRHRGAAILAFKQALAAAGYEMTSDELPDYLPVVLELSARSGDEVADALLSSHREGIEVLRSALADADSPYGLLVEAVSMTLPRIDEATAERIRALVAAGPPTETVGVTDTLPFPTLPAKHPVMPGIGQPAVQEVPS</sequence>
<dbReference type="InterPro" id="IPR020945">
    <property type="entry name" value="DMSO/NO3_reduct_chaperone"/>
</dbReference>
<dbReference type="GO" id="GO:0051131">
    <property type="term" value="P:chaperone-mediated protein complex assembly"/>
    <property type="evidence" value="ECO:0007669"/>
    <property type="project" value="InterPro"/>
</dbReference>
<evidence type="ECO:0000313" key="2">
    <source>
        <dbReference type="EMBL" id="VEG75807.1"/>
    </source>
</evidence>
<dbReference type="PANTHER" id="PTHR43680:SF2">
    <property type="entry name" value="NITRATE REDUCTASE MOLYBDENUM COFACTOR ASSEMBLY CHAPERONE NARJ"/>
    <property type="match status" value="1"/>
</dbReference>
<dbReference type="GO" id="GO:0016491">
    <property type="term" value="F:oxidoreductase activity"/>
    <property type="evidence" value="ECO:0007669"/>
    <property type="project" value="UniProtKB-KW"/>
</dbReference>
<protein>
    <submittedName>
        <fullName evidence="2">Nitrate reductase-like protein narX</fullName>
        <ecNumber evidence="2">1.7.99.4</ecNumber>
    </submittedName>
</protein>
<evidence type="ECO:0000256" key="1">
    <source>
        <dbReference type="ARBA" id="ARBA00023063"/>
    </source>
</evidence>
<name>A0A448KFQ9_9ACTO</name>
<organism evidence="2 3">
    <name type="scientific">Actinomyces slackii</name>
    <dbReference type="NCBI Taxonomy" id="52774"/>
    <lineage>
        <taxon>Bacteria</taxon>
        <taxon>Bacillati</taxon>
        <taxon>Actinomycetota</taxon>
        <taxon>Actinomycetes</taxon>
        <taxon>Actinomycetales</taxon>
        <taxon>Actinomycetaceae</taxon>
        <taxon>Actinomyces</taxon>
    </lineage>
</organism>
<evidence type="ECO:0000313" key="3">
    <source>
        <dbReference type="Proteomes" id="UP000276899"/>
    </source>
</evidence>
<keyword evidence="1" id="KW-0534">Nitrate assimilation</keyword>
<dbReference type="GO" id="GO:0051082">
    <property type="term" value="F:unfolded protein binding"/>
    <property type="evidence" value="ECO:0007669"/>
    <property type="project" value="InterPro"/>
</dbReference>
<accession>A0A448KFQ9</accession>
<dbReference type="EMBL" id="LR134363">
    <property type="protein sequence ID" value="VEG75807.1"/>
    <property type="molecule type" value="Genomic_DNA"/>
</dbReference>
<dbReference type="RefSeq" id="WP_026426564.1">
    <property type="nucleotide sequence ID" value="NZ_CBCRWE010000027.1"/>
</dbReference>
<dbReference type="NCBIfam" id="TIGR00684">
    <property type="entry name" value="narJ"/>
    <property type="match status" value="1"/>
</dbReference>
<dbReference type="PANTHER" id="PTHR43680">
    <property type="entry name" value="NITRATE REDUCTASE MOLYBDENUM COFACTOR ASSEMBLY CHAPERONE"/>
    <property type="match status" value="1"/>
</dbReference>